<reference evidence="2" key="2">
    <citation type="submission" date="2020-08" db="EMBL/GenBank/DDBJ databases">
        <title>Plant Genome Project.</title>
        <authorList>
            <person name="Zhang R.-G."/>
        </authorList>
    </citation>
    <scope>NUCLEOTIDE SEQUENCE</scope>
    <source>
        <strain evidence="2">Huo1</strain>
        <tissue evidence="2">Leaf</tissue>
    </source>
</reference>
<evidence type="ECO:0000256" key="1">
    <source>
        <dbReference type="SAM" id="MobiDB-lite"/>
    </source>
</evidence>
<evidence type="ECO:0000313" key="3">
    <source>
        <dbReference type="Proteomes" id="UP000298416"/>
    </source>
</evidence>
<feature type="compositionally biased region" description="Polar residues" evidence="1">
    <location>
        <begin position="28"/>
        <end position="39"/>
    </location>
</feature>
<protein>
    <submittedName>
        <fullName evidence="2">Uncharacterized protein</fullName>
    </submittedName>
</protein>
<reference evidence="2" key="1">
    <citation type="submission" date="2018-01" db="EMBL/GenBank/DDBJ databases">
        <authorList>
            <person name="Mao J.F."/>
        </authorList>
    </citation>
    <scope>NUCLEOTIDE SEQUENCE</scope>
    <source>
        <strain evidence="2">Huo1</strain>
        <tissue evidence="2">Leaf</tissue>
    </source>
</reference>
<feature type="compositionally biased region" description="Basic residues" evidence="1">
    <location>
        <begin position="75"/>
        <end position="84"/>
    </location>
</feature>
<dbReference type="EMBL" id="PNBA02000018">
    <property type="protein sequence ID" value="KAG6392594.1"/>
    <property type="molecule type" value="Genomic_DNA"/>
</dbReference>
<comment type="caution">
    <text evidence="2">The sequence shown here is derived from an EMBL/GenBank/DDBJ whole genome shotgun (WGS) entry which is preliminary data.</text>
</comment>
<sequence>MGSPPSPSSREKTRRLAKKKRNLPTRICLSTSSADSGWFSSEGAADEETETLVSSSSSHHPIREMQPFPNSNPRNPHRRSRRSRSSSTKRAPAVEGETTPARLSVFKKLISCTVEGKVKENFTIVKKSENPLEDFKRGVN</sequence>
<keyword evidence="3" id="KW-1185">Reference proteome</keyword>
<dbReference type="Proteomes" id="UP000298416">
    <property type="component" value="Unassembled WGS sequence"/>
</dbReference>
<feature type="region of interest" description="Disordered" evidence="1">
    <location>
        <begin position="1"/>
        <end position="100"/>
    </location>
</feature>
<proteinExistence type="predicted"/>
<accession>A0A8X8Z653</accession>
<gene>
    <name evidence="2" type="ORF">SASPL_146818</name>
</gene>
<evidence type="ECO:0000313" key="2">
    <source>
        <dbReference type="EMBL" id="KAG6392594.1"/>
    </source>
</evidence>
<organism evidence="2">
    <name type="scientific">Salvia splendens</name>
    <name type="common">Scarlet sage</name>
    <dbReference type="NCBI Taxonomy" id="180675"/>
    <lineage>
        <taxon>Eukaryota</taxon>
        <taxon>Viridiplantae</taxon>
        <taxon>Streptophyta</taxon>
        <taxon>Embryophyta</taxon>
        <taxon>Tracheophyta</taxon>
        <taxon>Spermatophyta</taxon>
        <taxon>Magnoliopsida</taxon>
        <taxon>eudicotyledons</taxon>
        <taxon>Gunneridae</taxon>
        <taxon>Pentapetalae</taxon>
        <taxon>asterids</taxon>
        <taxon>lamiids</taxon>
        <taxon>Lamiales</taxon>
        <taxon>Lamiaceae</taxon>
        <taxon>Nepetoideae</taxon>
        <taxon>Mentheae</taxon>
        <taxon>Salviinae</taxon>
        <taxon>Salvia</taxon>
        <taxon>Salvia subgen. Calosphace</taxon>
        <taxon>core Calosphace</taxon>
    </lineage>
</organism>
<dbReference type="AlphaFoldDB" id="A0A8X8Z653"/>
<name>A0A8X8Z653_SALSN</name>
<feature type="compositionally biased region" description="Basic residues" evidence="1">
    <location>
        <begin position="12"/>
        <end position="23"/>
    </location>
</feature>